<name>A0A937R9B0_9ACTN</name>
<dbReference type="Proteomes" id="UP000604475">
    <property type="component" value="Unassembled WGS sequence"/>
</dbReference>
<reference evidence="2" key="1">
    <citation type="submission" date="2020-12" db="EMBL/GenBank/DDBJ databases">
        <title>Genomic characterization of non-nitrogen-fixing Frankia strains.</title>
        <authorList>
            <person name="Carlos-Shanley C."/>
            <person name="Guerra T."/>
            <person name="Hahn D."/>
        </authorList>
    </citation>
    <scope>NUCLEOTIDE SEQUENCE</scope>
    <source>
        <strain evidence="2">CN6</strain>
    </source>
</reference>
<evidence type="ECO:0000313" key="3">
    <source>
        <dbReference type="Proteomes" id="UP000604475"/>
    </source>
</evidence>
<evidence type="ECO:0000313" key="2">
    <source>
        <dbReference type="EMBL" id="MBL7626255.1"/>
    </source>
</evidence>
<keyword evidence="3" id="KW-1185">Reference proteome</keyword>
<protein>
    <submittedName>
        <fullName evidence="2">Uncharacterized protein</fullName>
    </submittedName>
</protein>
<dbReference type="AlphaFoldDB" id="A0A937R9B0"/>
<evidence type="ECO:0000256" key="1">
    <source>
        <dbReference type="SAM" id="MobiDB-lite"/>
    </source>
</evidence>
<organism evidence="2 3">
    <name type="scientific">Frankia nepalensis</name>
    <dbReference type="NCBI Taxonomy" id="1836974"/>
    <lineage>
        <taxon>Bacteria</taxon>
        <taxon>Bacillati</taxon>
        <taxon>Actinomycetota</taxon>
        <taxon>Actinomycetes</taxon>
        <taxon>Frankiales</taxon>
        <taxon>Frankiaceae</taxon>
        <taxon>Frankia</taxon>
    </lineage>
</organism>
<feature type="compositionally biased region" description="Low complexity" evidence="1">
    <location>
        <begin position="19"/>
        <end position="29"/>
    </location>
</feature>
<comment type="caution">
    <text evidence="2">The sequence shown here is derived from an EMBL/GenBank/DDBJ whole genome shotgun (WGS) entry which is preliminary data.</text>
</comment>
<feature type="region of interest" description="Disordered" evidence="1">
    <location>
        <begin position="9"/>
        <end position="43"/>
    </location>
</feature>
<accession>A0A937R9B0</accession>
<dbReference type="EMBL" id="JAEACQ010000123">
    <property type="protein sequence ID" value="MBL7626255.1"/>
    <property type="molecule type" value="Genomic_DNA"/>
</dbReference>
<sequence length="77" mass="8318">MLAHARLAVTAAKSRTDSPTGTPTTTAAGNRRRSDRIPITDHAAPDRTTIIPISLNDIRHLVALIRTDILPAALVIW</sequence>
<gene>
    <name evidence="2" type="ORF">I7412_03495</name>
</gene>
<proteinExistence type="predicted"/>